<dbReference type="AlphaFoldDB" id="A0A4Z2FDZ0"/>
<evidence type="ECO:0000313" key="1">
    <source>
        <dbReference type="EMBL" id="TNN38622.1"/>
    </source>
</evidence>
<dbReference type="EMBL" id="SRLO01001356">
    <property type="protein sequence ID" value="TNN38622.1"/>
    <property type="molecule type" value="Genomic_DNA"/>
</dbReference>
<sequence length="99" mass="11278">MWLEWRSRTPCDLRAVSAPVSPEDQGSQCVYMHSNNWLSRTEIELSVSCNTFVRLCAVQLRSNYGPTTVQLRSNYGPTTVRLRSDYGPIDTLDYSIRCG</sequence>
<proteinExistence type="predicted"/>
<accession>A0A4Z2FDZ0</accession>
<reference evidence="1 2" key="1">
    <citation type="submission" date="2019-03" db="EMBL/GenBank/DDBJ databases">
        <title>First draft genome of Liparis tanakae, snailfish: a comprehensive survey of snailfish specific genes.</title>
        <authorList>
            <person name="Kim W."/>
            <person name="Song I."/>
            <person name="Jeong J.-H."/>
            <person name="Kim D."/>
            <person name="Kim S."/>
            <person name="Ryu S."/>
            <person name="Song J.Y."/>
            <person name="Lee S.K."/>
        </authorList>
    </citation>
    <scope>NUCLEOTIDE SEQUENCE [LARGE SCALE GENOMIC DNA]</scope>
    <source>
        <tissue evidence="1">Muscle</tissue>
    </source>
</reference>
<comment type="caution">
    <text evidence="1">The sequence shown here is derived from an EMBL/GenBank/DDBJ whole genome shotgun (WGS) entry which is preliminary data.</text>
</comment>
<dbReference type="Proteomes" id="UP000314294">
    <property type="component" value="Unassembled WGS sequence"/>
</dbReference>
<keyword evidence="2" id="KW-1185">Reference proteome</keyword>
<organism evidence="1 2">
    <name type="scientific">Liparis tanakae</name>
    <name type="common">Tanaka's snailfish</name>
    <dbReference type="NCBI Taxonomy" id="230148"/>
    <lineage>
        <taxon>Eukaryota</taxon>
        <taxon>Metazoa</taxon>
        <taxon>Chordata</taxon>
        <taxon>Craniata</taxon>
        <taxon>Vertebrata</taxon>
        <taxon>Euteleostomi</taxon>
        <taxon>Actinopterygii</taxon>
        <taxon>Neopterygii</taxon>
        <taxon>Teleostei</taxon>
        <taxon>Neoteleostei</taxon>
        <taxon>Acanthomorphata</taxon>
        <taxon>Eupercaria</taxon>
        <taxon>Perciformes</taxon>
        <taxon>Cottioidei</taxon>
        <taxon>Cottales</taxon>
        <taxon>Liparidae</taxon>
        <taxon>Liparis</taxon>
    </lineage>
</organism>
<gene>
    <name evidence="1" type="ORF">EYF80_051214</name>
</gene>
<protein>
    <submittedName>
        <fullName evidence="1">Uncharacterized protein</fullName>
    </submittedName>
</protein>
<name>A0A4Z2FDZ0_9TELE</name>
<evidence type="ECO:0000313" key="2">
    <source>
        <dbReference type="Proteomes" id="UP000314294"/>
    </source>
</evidence>